<dbReference type="EMBL" id="FOIN01000006">
    <property type="protein sequence ID" value="SET31724.1"/>
    <property type="molecule type" value="Genomic_DNA"/>
</dbReference>
<sequence>MFKKECRIYYFSVEGETEKWYLEWLQGQINSNENARYNVKFILKVEKNPKKMIKKINVLSDIEILHVFDFEELQNEMSFQRTLSVMKEASKLKKKVKYVLGYCNYTFDLWIILHKKCAMENRSHRRNYLNDINRCYSKSFESMLEYKEEANFKRILNSLTINDVLYAIQNAERICEKNEIIYQKIKYSSYEYYKENPSLNLHEYIKDILQTVNIC</sequence>
<dbReference type="AlphaFoldDB" id="A0A1I0DH63"/>
<protein>
    <submittedName>
        <fullName evidence="1">RloB-like protein</fullName>
    </submittedName>
</protein>
<evidence type="ECO:0000313" key="1">
    <source>
        <dbReference type="EMBL" id="SET31724.1"/>
    </source>
</evidence>
<dbReference type="Pfam" id="PF13707">
    <property type="entry name" value="RloB"/>
    <property type="match status" value="1"/>
</dbReference>
<organism evidence="1 2">
    <name type="scientific">Thomasclavelia cocleata</name>
    <dbReference type="NCBI Taxonomy" id="69824"/>
    <lineage>
        <taxon>Bacteria</taxon>
        <taxon>Bacillati</taxon>
        <taxon>Bacillota</taxon>
        <taxon>Erysipelotrichia</taxon>
        <taxon>Erysipelotrichales</taxon>
        <taxon>Coprobacillaceae</taxon>
        <taxon>Thomasclavelia</taxon>
    </lineage>
</organism>
<gene>
    <name evidence="1" type="ORF">SAMN04489758_10635</name>
</gene>
<proteinExistence type="predicted"/>
<name>A0A1I0DH63_9FIRM</name>
<reference evidence="2" key="1">
    <citation type="submission" date="2016-10" db="EMBL/GenBank/DDBJ databases">
        <authorList>
            <person name="Varghese N."/>
            <person name="Submissions S."/>
        </authorList>
    </citation>
    <scope>NUCLEOTIDE SEQUENCE [LARGE SCALE GENOMIC DNA]</scope>
    <source>
        <strain evidence="2">DSM 1551</strain>
    </source>
</reference>
<dbReference type="OrthoDB" id="2080274at2"/>
<dbReference type="Proteomes" id="UP000198558">
    <property type="component" value="Unassembled WGS sequence"/>
</dbReference>
<dbReference type="InterPro" id="IPR025591">
    <property type="entry name" value="RloB"/>
</dbReference>
<keyword evidence="2" id="KW-1185">Reference proteome</keyword>
<evidence type="ECO:0000313" key="2">
    <source>
        <dbReference type="Proteomes" id="UP000198558"/>
    </source>
</evidence>
<dbReference type="RefSeq" id="WP_092352832.1">
    <property type="nucleotide sequence ID" value="NZ_FOIN01000006.1"/>
</dbReference>
<dbReference type="GeneID" id="78287874"/>
<accession>A0A1I0DH63</accession>